<gene>
    <name evidence="2" type="ORF">ACFSXZ_01185</name>
</gene>
<keyword evidence="1" id="KW-0175">Coiled coil</keyword>
<reference evidence="3" key="1">
    <citation type="journal article" date="2019" name="Int. J. Syst. Evol. Microbiol.">
        <title>The Global Catalogue of Microorganisms (GCM) 10K type strain sequencing project: providing services to taxonomists for standard genome sequencing and annotation.</title>
        <authorList>
            <consortium name="The Broad Institute Genomics Platform"/>
            <consortium name="The Broad Institute Genome Sequencing Center for Infectious Disease"/>
            <person name="Wu L."/>
            <person name="Ma J."/>
        </authorList>
    </citation>
    <scope>NUCLEOTIDE SEQUENCE [LARGE SCALE GENOMIC DNA]</scope>
    <source>
        <strain evidence="3">CGMCC 4.7645</strain>
    </source>
</reference>
<evidence type="ECO:0000313" key="3">
    <source>
        <dbReference type="Proteomes" id="UP001597417"/>
    </source>
</evidence>
<feature type="coiled-coil region" evidence="1">
    <location>
        <begin position="35"/>
        <end position="80"/>
    </location>
</feature>
<proteinExistence type="predicted"/>
<evidence type="ECO:0000313" key="2">
    <source>
        <dbReference type="EMBL" id="MFD2414935.1"/>
    </source>
</evidence>
<keyword evidence="3" id="KW-1185">Reference proteome</keyword>
<name>A0ABW5FK28_9PSEU</name>
<dbReference type="RefSeq" id="WP_378260248.1">
    <property type="nucleotide sequence ID" value="NZ_JBHUKR010000002.1"/>
</dbReference>
<sequence length="143" mass="16306">MAKRDMIDDLVDILYPWPGAEDVPDGDEDVLDAWRSDVSDEREKYEENLRLTEEHAEGDYDPLLAEINAARQEMRAAEARMRMLVAYGREFIKPQPYQLKDLAAATGMSISGTRSSYTVEEIAAVARRIGRQPRFRAEDTSTH</sequence>
<dbReference type="EMBL" id="JBHUKR010000002">
    <property type="protein sequence ID" value="MFD2414935.1"/>
    <property type="molecule type" value="Genomic_DNA"/>
</dbReference>
<comment type="caution">
    <text evidence="2">The sequence shown here is derived from an EMBL/GenBank/DDBJ whole genome shotgun (WGS) entry which is preliminary data.</text>
</comment>
<dbReference type="Proteomes" id="UP001597417">
    <property type="component" value="Unassembled WGS sequence"/>
</dbReference>
<evidence type="ECO:0000256" key="1">
    <source>
        <dbReference type="SAM" id="Coils"/>
    </source>
</evidence>
<accession>A0ABW5FK28</accession>
<protein>
    <submittedName>
        <fullName evidence="2">Uncharacterized protein</fullName>
    </submittedName>
</protein>
<organism evidence="2 3">
    <name type="scientific">Amycolatopsis pigmentata</name>
    <dbReference type="NCBI Taxonomy" id="450801"/>
    <lineage>
        <taxon>Bacteria</taxon>
        <taxon>Bacillati</taxon>
        <taxon>Actinomycetota</taxon>
        <taxon>Actinomycetes</taxon>
        <taxon>Pseudonocardiales</taxon>
        <taxon>Pseudonocardiaceae</taxon>
        <taxon>Amycolatopsis</taxon>
    </lineage>
</organism>